<feature type="domain" description="BPL/LPL catalytic" evidence="6">
    <location>
        <begin position="19"/>
        <end position="205"/>
    </location>
</feature>
<gene>
    <name evidence="7" type="ORF">MHEL_36150</name>
</gene>
<dbReference type="Proteomes" id="UP000467148">
    <property type="component" value="Chromosome"/>
</dbReference>
<evidence type="ECO:0000256" key="2">
    <source>
        <dbReference type="ARBA" id="ARBA00022741"/>
    </source>
</evidence>
<keyword evidence="1 7" id="KW-0436">Ligase</keyword>
<protein>
    <recommendedName>
        <fullName evidence="5">biotin--[biotin carboxyl-carrier protein] ligase</fullName>
        <ecNumber evidence="5">6.3.4.15</ecNumber>
    </recommendedName>
</protein>
<dbReference type="EMBL" id="AP022596">
    <property type="protein sequence ID" value="BBY65372.1"/>
    <property type="molecule type" value="Genomic_DNA"/>
</dbReference>
<name>A0A7I7T7X6_9MYCO</name>
<sequence>MNPQPDRPPLSTAAAIRGLVGPDGPLRRVDVVAETGSTNADLLARHAAGEDIRGAVLLAEHQSAGRGRHGRSWSAPPRSQIALSVGVAANGVPTENWGWLPLLTGVALVDAIRDSTGVEAGVKWPNDVLVGTGKLAGILAEVAAPDPVIVVGLGLNVTLTAQEAPDPRATSLQMLGATMLDRDALAATILRELTTRIGRWQAAKGPDPALVADYRQRSLTLGSRVRAILPGDHEIFGTATEIDAQGRLVIDTGTGVTTVSAGDITHLRPAD</sequence>
<dbReference type="AlphaFoldDB" id="A0A7I7T7X6"/>
<reference evidence="7 8" key="1">
    <citation type="journal article" date="2019" name="Emerg. Microbes Infect.">
        <title>Comprehensive subspecies identification of 175 nontuberculous mycobacteria species based on 7547 genomic profiles.</title>
        <authorList>
            <person name="Matsumoto Y."/>
            <person name="Kinjo T."/>
            <person name="Motooka D."/>
            <person name="Nabeya D."/>
            <person name="Jung N."/>
            <person name="Uechi K."/>
            <person name="Horii T."/>
            <person name="Iida T."/>
            <person name="Fujita J."/>
            <person name="Nakamura S."/>
        </authorList>
    </citation>
    <scope>NUCLEOTIDE SEQUENCE [LARGE SCALE GENOMIC DNA]</scope>
    <source>
        <strain evidence="7 8">JCM 30396</strain>
    </source>
</reference>
<dbReference type="PANTHER" id="PTHR12835:SF5">
    <property type="entry name" value="BIOTIN--PROTEIN LIGASE"/>
    <property type="match status" value="1"/>
</dbReference>
<dbReference type="Gene3D" id="2.30.30.100">
    <property type="match status" value="1"/>
</dbReference>
<evidence type="ECO:0000256" key="3">
    <source>
        <dbReference type="ARBA" id="ARBA00022840"/>
    </source>
</evidence>
<dbReference type="SUPFAM" id="SSF50037">
    <property type="entry name" value="C-terminal domain of transcriptional repressors"/>
    <property type="match status" value="1"/>
</dbReference>
<evidence type="ECO:0000256" key="1">
    <source>
        <dbReference type="ARBA" id="ARBA00022598"/>
    </source>
</evidence>
<dbReference type="SUPFAM" id="SSF55681">
    <property type="entry name" value="Class II aaRS and biotin synthetases"/>
    <property type="match status" value="1"/>
</dbReference>
<accession>A0A7I7T7X6</accession>
<organism evidence="7 8">
    <name type="scientific">Mycolicibacterium helvum</name>
    <dbReference type="NCBI Taxonomy" id="1534349"/>
    <lineage>
        <taxon>Bacteria</taxon>
        <taxon>Bacillati</taxon>
        <taxon>Actinomycetota</taxon>
        <taxon>Actinomycetes</taxon>
        <taxon>Mycobacteriales</taxon>
        <taxon>Mycobacteriaceae</taxon>
        <taxon>Mycolicibacterium</taxon>
    </lineage>
</organism>
<dbReference type="Pfam" id="PF03099">
    <property type="entry name" value="BPL_LplA_LipB"/>
    <property type="match status" value="1"/>
</dbReference>
<keyword evidence="4" id="KW-0092">Biotin</keyword>
<dbReference type="InterPro" id="IPR004143">
    <property type="entry name" value="BPL_LPL_catalytic"/>
</dbReference>
<proteinExistence type="predicted"/>
<dbReference type="PANTHER" id="PTHR12835">
    <property type="entry name" value="BIOTIN PROTEIN LIGASE"/>
    <property type="match status" value="1"/>
</dbReference>
<dbReference type="InterPro" id="IPR004408">
    <property type="entry name" value="Biotin_CoA_COase_ligase"/>
</dbReference>
<keyword evidence="3" id="KW-0067">ATP-binding</keyword>
<evidence type="ECO:0000259" key="6">
    <source>
        <dbReference type="PROSITE" id="PS51733"/>
    </source>
</evidence>
<dbReference type="Gene3D" id="3.30.930.10">
    <property type="entry name" value="Bira Bifunctional Protein, Domain 2"/>
    <property type="match status" value="1"/>
</dbReference>
<dbReference type="InterPro" id="IPR003142">
    <property type="entry name" value="BPL_C"/>
</dbReference>
<dbReference type="GO" id="GO:0005737">
    <property type="term" value="C:cytoplasm"/>
    <property type="evidence" value="ECO:0007669"/>
    <property type="project" value="TreeGrafter"/>
</dbReference>
<dbReference type="KEGG" id="mhev:MHEL_36150"/>
<dbReference type="InterPro" id="IPR008988">
    <property type="entry name" value="Transcriptional_repressor_C"/>
</dbReference>
<evidence type="ECO:0000313" key="7">
    <source>
        <dbReference type="EMBL" id="BBY65372.1"/>
    </source>
</evidence>
<dbReference type="GO" id="GO:0004077">
    <property type="term" value="F:biotin--[biotin carboxyl-carrier protein] ligase activity"/>
    <property type="evidence" value="ECO:0007669"/>
    <property type="project" value="UniProtKB-EC"/>
</dbReference>
<evidence type="ECO:0000256" key="4">
    <source>
        <dbReference type="ARBA" id="ARBA00023267"/>
    </source>
</evidence>
<evidence type="ECO:0000256" key="5">
    <source>
        <dbReference type="ARBA" id="ARBA00024227"/>
    </source>
</evidence>
<dbReference type="PROSITE" id="PS51733">
    <property type="entry name" value="BPL_LPL_CATALYTIC"/>
    <property type="match status" value="1"/>
</dbReference>
<evidence type="ECO:0000313" key="8">
    <source>
        <dbReference type="Proteomes" id="UP000467148"/>
    </source>
</evidence>
<dbReference type="RefSeq" id="WP_179968410.1">
    <property type="nucleotide sequence ID" value="NZ_AP022596.1"/>
</dbReference>
<dbReference type="NCBIfam" id="TIGR00121">
    <property type="entry name" value="birA_ligase"/>
    <property type="match status" value="1"/>
</dbReference>
<dbReference type="Pfam" id="PF02237">
    <property type="entry name" value="BPL_C"/>
    <property type="match status" value="1"/>
</dbReference>
<dbReference type="EC" id="6.3.4.15" evidence="5"/>
<keyword evidence="8" id="KW-1185">Reference proteome</keyword>
<keyword evidence="2" id="KW-0547">Nucleotide-binding</keyword>
<dbReference type="InterPro" id="IPR045864">
    <property type="entry name" value="aa-tRNA-synth_II/BPL/LPL"/>
</dbReference>
<dbReference type="GO" id="GO:0005524">
    <property type="term" value="F:ATP binding"/>
    <property type="evidence" value="ECO:0007669"/>
    <property type="project" value="UniProtKB-KW"/>
</dbReference>
<dbReference type="CDD" id="cd16442">
    <property type="entry name" value="BPL"/>
    <property type="match status" value="1"/>
</dbReference>